<dbReference type="AlphaFoldDB" id="A0A3S2M184"/>
<gene>
    <name evidence="2" type="ORF">OJAV_G00120400</name>
</gene>
<proteinExistence type="predicted"/>
<evidence type="ECO:0000313" key="3">
    <source>
        <dbReference type="Proteomes" id="UP000283210"/>
    </source>
</evidence>
<feature type="compositionally biased region" description="Low complexity" evidence="1">
    <location>
        <begin position="41"/>
        <end position="58"/>
    </location>
</feature>
<feature type="region of interest" description="Disordered" evidence="1">
    <location>
        <begin position="1"/>
        <end position="87"/>
    </location>
</feature>
<organism evidence="2 3">
    <name type="scientific">Oryzias javanicus</name>
    <name type="common">Javanese ricefish</name>
    <name type="synonym">Aplocheilus javanicus</name>
    <dbReference type="NCBI Taxonomy" id="123683"/>
    <lineage>
        <taxon>Eukaryota</taxon>
        <taxon>Metazoa</taxon>
        <taxon>Chordata</taxon>
        <taxon>Craniata</taxon>
        <taxon>Vertebrata</taxon>
        <taxon>Euteleostomi</taxon>
        <taxon>Actinopterygii</taxon>
        <taxon>Neopterygii</taxon>
        <taxon>Teleostei</taxon>
        <taxon>Neoteleostei</taxon>
        <taxon>Acanthomorphata</taxon>
        <taxon>Ovalentaria</taxon>
        <taxon>Atherinomorphae</taxon>
        <taxon>Beloniformes</taxon>
        <taxon>Adrianichthyidae</taxon>
        <taxon>Oryziinae</taxon>
        <taxon>Oryzias</taxon>
    </lineage>
</organism>
<dbReference type="EMBL" id="CM012448">
    <property type="protein sequence ID" value="RVE65836.1"/>
    <property type="molecule type" value="Genomic_DNA"/>
</dbReference>
<evidence type="ECO:0000313" key="2">
    <source>
        <dbReference type="EMBL" id="RVE65836.1"/>
    </source>
</evidence>
<protein>
    <submittedName>
        <fullName evidence="2">Uncharacterized protein</fullName>
    </submittedName>
</protein>
<reference evidence="2 3" key="2">
    <citation type="submission" date="2019-01" db="EMBL/GenBank/DDBJ databases">
        <title>A chromosome length genome reference of the Java medaka (oryzias javanicus).</title>
        <authorList>
            <person name="Herpin A."/>
            <person name="Takehana Y."/>
            <person name="Naruse K."/>
            <person name="Ansai S."/>
            <person name="Kawaguchi M."/>
        </authorList>
    </citation>
    <scope>NUCLEOTIDE SEQUENCE [LARGE SCALE GENOMIC DNA]</scope>
    <source>
        <strain evidence="2">RS831</strain>
        <tissue evidence="2">Whole body</tissue>
    </source>
</reference>
<dbReference type="Proteomes" id="UP000283210">
    <property type="component" value="Chromosome 12"/>
</dbReference>
<accession>A0A3S2M184</accession>
<name>A0A3S2M184_ORYJA</name>
<evidence type="ECO:0000256" key="1">
    <source>
        <dbReference type="SAM" id="MobiDB-lite"/>
    </source>
</evidence>
<sequence length="87" mass="8942">MESTSEQVQPEAFQPATQSSKLIGSEGLAGAAVPRAEDSRGGAAPLGLTLPALEPAGGYNRTPSEDCPSEQSEVQGEEEGTYDCTLS</sequence>
<keyword evidence="3" id="KW-1185">Reference proteome</keyword>
<reference evidence="2 3" key="1">
    <citation type="submission" date="2018-11" db="EMBL/GenBank/DDBJ databases">
        <authorList>
            <person name="Lopez-Roques C."/>
            <person name="Donnadieu C."/>
            <person name="Bouchez O."/>
            <person name="Klopp C."/>
            <person name="Cabau C."/>
            <person name="Zahm M."/>
        </authorList>
    </citation>
    <scope>NUCLEOTIDE SEQUENCE [LARGE SCALE GENOMIC DNA]</scope>
    <source>
        <strain evidence="2">RS831</strain>
        <tissue evidence="2">Whole body</tissue>
    </source>
</reference>